<gene>
    <name evidence="3" type="ORF">IV431_09715</name>
</gene>
<dbReference type="InterPro" id="IPR029044">
    <property type="entry name" value="Nucleotide-diphossugar_trans"/>
</dbReference>
<dbReference type="PANTHER" id="PTHR43777:SF1">
    <property type="entry name" value="MOLYBDENUM COFACTOR CYTIDYLYLTRANSFERASE"/>
    <property type="match status" value="1"/>
</dbReference>
<keyword evidence="4" id="KW-1185">Reference proteome</keyword>
<keyword evidence="1" id="KW-0460">Magnesium</keyword>
<evidence type="ECO:0000259" key="2">
    <source>
        <dbReference type="Pfam" id="PF12804"/>
    </source>
</evidence>
<dbReference type="RefSeq" id="WP_195817163.1">
    <property type="nucleotide sequence ID" value="NZ_JADOBH010000002.1"/>
</dbReference>
<accession>A0ABS0DS17</accession>
<proteinExistence type="predicted"/>
<dbReference type="InterPro" id="IPR025877">
    <property type="entry name" value="MobA-like_NTP_Trfase"/>
</dbReference>
<dbReference type="EMBL" id="JADOBH010000002">
    <property type="protein sequence ID" value="MBF7955827.1"/>
    <property type="molecule type" value="Genomic_DNA"/>
</dbReference>
<dbReference type="CDD" id="cd04182">
    <property type="entry name" value="GT_2_like_f"/>
    <property type="match status" value="1"/>
</dbReference>
<evidence type="ECO:0000256" key="1">
    <source>
        <dbReference type="ARBA" id="ARBA00022842"/>
    </source>
</evidence>
<dbReference type="PANTHER" id="PTHR43777">
    <property type="entry name" value="MOLYBDENUM COFACTOR CYTIDYLYLTRANSFERASE"/>
    <property type="match status" value="1"/>
</dbReference>
<dbReference type="Proteomes" id="UP000600307">
    <property type="component" value="Unassembled WGS sequence"/>
</dbReference>
<organism evidence="3 4">
    <name type="scientific">Rahnella victoriana</name>
    <dbReference type="NCBI Taxonomy" id="1510570"/>
    <lineage>
        <taxon>Bacteria</taxon>
        <taxon>Pseudomonadati</taxon>
        <taxon>Pseudomonadota</taxon>
        <taxon>Gammaproteobacteria</taxon>
        <taxon>Enterobacterales</taxon>
        <taxon>Yersiniaceae</taxon>
        <taxon>Rahnella</taxon>
    </lineage>
</organism>
<evidence type="ECO:0000313" key="4">
    <source>
        <dbReference type="Proteomes" id="UP000600307"/>
    </source>
</evidence>
<reference evidence="3 4" key="1">
    <citation type="submission" date="2020-11" db="EMBL/GenBank/DDBJ databases">
        <title>Taxonomic investigation of Rahnella spp.</title>
        <authorList>
            <person name="Lee S.D."/>
        </authorList>
    </citation>
    <scope>NUCLEOTIDE SEQUENCE [LARGE SCALE GENOMIC DNA]</scope>
    <source>
        <strain evidence="3 4">SAP-10</strain>
    </source>
</reference>
<comment type="caution">
    <text evidence="3">The sequence shown here is derived from an EMBL/GenBank/DDBJ whole genome shotgun (WGS) entry which is preliminary data.</text>
</comment>
<dbReference type="Pfam" id="PF12804">
    <property type="entry name" value="NTP_transf_3"/>
    <property type="match status" value="1"/>
</dbReference>
<sequence length="189" mass="20216">MKQPVVILLAAGFSRRYQQATGRHKLLEELTGTGMTIFQHSLGNVLRTGLPVCVVLRPGSQELQAFCQRVDVPFVCVESQGMGDSLTAGVQATGEAGGWIITLADLPYILPQTYDDIAQAVRAGQCARPVYHGQPGHPVGFPASMRTSLTALQGSGGARDLLKTHPPLNIESEDPGCVWDIDLPGDLKI</sequence>
<evidence type="ECO:0000313" key="3">
    <source>
        <dbReference type="EMBL" id="MBF7955827.1"/>
    </source>
</evidence>
<name>A0ABS0DS17_9GAMM</name>
<protein>
    <submittedName>
        <fullName evidence="3">Nucleotidyltransferase family protein</fullName>
    </submittedName>
</protein>
<dbReference type="Gene3D" id="3.90.550.10">
    <property type="entry name" value="Spore Coat Polysaccharide Biosynthesis Protein SpsA, Chain A"/>
    <property type="match status" value="1"/>
</dbReference>
<dbReference type="SUPFAM" id="SSF53448">
    <property type="entry name" value="Nucleotide-diphospho-sugar transferases"/>
    <property type="match status" value="1"/>
</dbReference>
<feature type="domain" description="MobA-like NTP transferase" evidence="2">
    <location>
        <begin position="6"/>
        <end position="165"/>
    </location>
</feature>